<dbReference type="PANTHER" id="PTHR16266">
    <property type="entry name" value="WD REPEAT DOMAIN 9"/>
    <property type="match status" value="1"/>
</dbReference>
<comment type="caution">
    <text evidence="2">The sequence shown here is derived from an EMBL/GenBank/DDBJ whole genome shotgun (WGS) entry which is preliminary data.</text>
</comment>
<keyword evidence="3" id="KW-1185">Reference proteome</keyword>
<protein>
    <recommendedName>
        <fullName evidence="1">BRWD/PHIP N-terminal domain-containing protein</fullName>
    </recommendedName>
</protein>
<dbReference type="Proteomes" id="UP001321473">
    <property type="component" value="Unassembled WGS sequence"/>
</dbReference>
<proteinExistence type="predicted"/>
<sequence>MSAAVSDRRTQELLEKELYFLISKFLSNGPCSGAAEVLRREIEEHHLLPKRLDWHGNEHDRSFAELVSVWVAFSSIFES</sequence>
<dbReference type="GO" id="GO:0008360">
    <property type="term" value="P:regulation of cell shape"/>
    <property type="evidence" value="ECO:0007669"/>
    <property type="project" value="TreeGrafter"/>
</dbReference>
<dbReference type="Pfam" id="PF25437">
    <property type="entry name" value="BRWD1_N"/>
    <property type="match status" value="1"/>
</dbReference>
<gene>
    <name evidence="2" type="ORF">V5799_033385</name>
</gene>
<organism evidence="2 3">
    <name type="scientific">Amblyomma americanum</name>
    <name type="common">Lone star tick</name>
    <dbReference type="NCBI Taxonomy" id="6943"/>
    <lineage>
        <taxon>Eukaryota</taxon>
        <taxon>Metazoa</taxon>
        <taxon>Ecdysozoa</taxon>
        <taxon>Arthropoda</taxon>
        <taxon>Chelicerata</taxon>
        <taxon>Arachnida</taxon>
        <taxon>Acari</taxon>
        <taxon>Parasitiformes</taxon>
        <taxon>Ixodida</taxon>
        <taxon>Ixodoidea</taxon>
        <taxon>Ixodidae</taxon>
        <taxon>Amblyomminae</taxon>
        <taxon>Amblyomma</taxon>
    </lineage>
</organism>
<evidence type="ECO:0000313" key="3">
    <source>
        <dbReference type="Proteomes" id="UP001321473"/>
    </source>
</evidence>
<evidence type="ECO:0000259" key="1">
    <source>
        <dbReference type="Pfam" id="PF25437"/>
    </source>
</evidence>
<evidence type="ECO:0000313" key="2">
    <source>
        <dbReference type="EMBL" id="KAK8764005.1"/>
    </source>
</evidence>
<dbReference type="AlphaFoldDB" id="A0AAQ4DNG5"/>
<feature type="domain" description="BRWD/PHIP N-terminal" evidence="1">
    <location>
        <begin position="2"/>
        <end position="69"/>
    </location>
</feature>
<dbReference type="PANTHER" id="PTHR16266:SF17">
    <property type="entry name" value="BRWD3"/>
    <property type="match status" value="1"/>
</dbReference>
<dbReference type="InterPro" id="IPR057452">
    <property type="entry name" value="BRWD/PHIP_N"/>
</dbReference>
<dbReference type="InterPro" id="IPR052060">
    <property type="entry name" value="Bromo_WD_repeat"/>
</dbReference>
<dbReference type="GO" id="GO:0006357">
    <property type="term" value="P:regulation of transcription by RNA polymerase II"/>
    <property type="evidence" value="ECO:0007669"/>
    <property type="project" value="TreeGrafter"/>
</dbReference>
<name>A0AAQ4DNG5_AMBAM</name>
<dbReference type="GO" id="GO:0007010">
    <property type="term" value="P:cytoskeleton organization"/>
    <property type="evidence" value="ECO:0007669"/>
    <property type="project" value="TreeGrafter"/>
</dbReference>
<dbReference type="EMBL" id="JARKHS020028782">
    <property type="protein sequence ID" value="KAK8764005.1"/>
    <property type="molecule type" value="Genomic_DNA"/>
</dbReference>
<dbReference type="GO" id="GO:0005634">
    <property type="term" value="C:nucleus"/>
    <property type="evidence" value="ECO:0007669"/>
    <property type="project" value="TreeGrafter"/>
</dbReference>
<accession>A0AAQ4DNG5</accession>
<reference evidence="2 3" key="1">
    <citation type="journal article" date="2023" name="Arcadia Sci">
        <title>De novo assembly of a long-read Amblyomma americanum tick genome.</title>
        <authorList>
            <person name="Chou S."/>
            <person name="Poskanzer K.E."/>
            <person name="Rollins M."/>
            <person name="Thuy-Boun P.S."/>
        </authorList>
    </citation>
    <scope>NUCLEOTIDE SEQUENCE [LARGE SCALE GENOMIC DNA]</scope>
    <source>
        <strain evidence="2">F_SG_1</strain>
        <tissue evidence="2">Salivary glands</tissue>
    </source>
</reference>